<dbReference type="EC" id="2.7.7.18" evidence="10"/>
<protein>
    <recommendedName>
        <fullName evidence="10">Probable nicotinate-nucleotide adenylyltransferase</fullName>
        <ecNumber evidence="10">2.7.7.18</ecNumber>
    </recommendedName>
    <alternativeName>
        <fullName evidence="10">Deamido-NAD(+) diphosphorylase</fullName>
    </alternativeName>
    <alternativeName>
        <fullName evidence="10">Deamido-NAD(+) pyrophosphorylase</fullName>
    </alternativeName>
    <alternativeName>
        <fullName evidence="10">Nicotinate mononucleotide adenylyltransferase</fullName>
        <shortName evidence="10">NaMN adenylyltransferase</shortName>
    </alternativeName>
</protein>
<dbReference type="CDD" id="cd02165">
    <property type="entry name" value="NMNAT"/>
    <property type="match status" value="1"/>
</dbReference>
<dbReference type="NCBIfam" id="NF000840">
    <property type="entry name" value="PRK00071.1-3"/>
    <property type="match status" value="1"/>
</dbReference>
<evidence type="ECO:0000256" key="7">
    <source>
        <dbReference type="ARBA" id="ARBA00022840"/>
    </source>
</evidence>
<comment type="catalytic activity">
    <reaction evidence="9 10">
        <text>nicotinate beta-D-ribonucleotide + ATP + H(+) = deamido-NAD(+) + diphosphate</text>
        <dbReference type="Rhea" id="RHEA:22860"/>
        <dbReference type="ChEBI" id="CHEBI:15378"/>
        <dbReference type="ChEBI" id="CHEBI:30616"/>
        <dbReference type="ChEBI" id="CHEBI:33019"/>
        <dbReference type="ChEBI" id="CHEBI:57502"/>
        <dbReference type="ChEBI" id="CHEBI:58437"/>
        <dbReference type="EC" id="2.7.7.18"/>
    </reaction>
</comment>
<dbReference type="Gene3D" id="3.40.50.620">
    <property type="entry name" value="HUPs"/>
    <property type="match status" value="1"/>
</dbReference>
<dbReference type="OrthoDB" id="5295945at2"/>
<evidence type="ECO:0000313" key="12">
    <source>
        <dbReference type="EMBL" id="SDM37086.1"/>
    </source>
</evidence>
<keyword evidence="3 10" id="KW-0662">Pyridine nucleotide biosynthesis</keyword>
<dbReference type="GO" id="GO:0005524">
    <property type="term" value="F:ATP binding"/>
    <property type="evidence" value="ECO:0007669"/>
    <property type="project" value="UniProtKB-KW"/>
</dbReference>
<evidence type="ECO:0000313" key="13">
    <source>
        <dbReference type="Proteomes" id="UP000199476"/>
    </source>
</evidence>
<dbReference type="InterPro" id="IPR004821">
    <property type="entry name" value="Cyt_trans-like"/>
</dbReference>
<name>A0A1G9SNQ8_9FIRM</name>
<dbReference type="SUPFAM" id="SSF52374">
    <property type="entry name" value="Nucleotidylyl transferase"/>
    <property type="match status" value="1"/>
</dbReference>
<keyword evidence="13" id="KW-1185">Reference proteome</keyword>
<dbReference type="HAMAP" id="MF_00244">
    <property type="entry name" value="NaMN_adenylyltr"/>
    <property type="match status" value="1"/>
</dbReference>
<dbReference type="RefSeq" id="WP_143423085.1">
    <property type="nucleotide sequence ID" value="NZ_FNGO01000030.1"/>
</dbReference>
<dbReference type="NCBIfam" id="TIGR00125">
    <property type="entry name" value="cyt_tran_rel"/>
    <property type="match status" value="1"/>
</dbReference>
<dbReference type="GO" id="GO:0009435">
    <property type="term" value="P:NAD+ biosynthetic process"/>
    <property type="evidence" value="ECO:0007669"/>
    <property type="project" value="UniProtKB-UniRule"/>
</dbReference>
<keyword evidence="6 10" id="KW-0547">Nucleotide-binding</keyword>
<keyword evidence="4 10" id="KW-0808">Transferase</keyword>
<reference evidence="12 13" key="1">
    <citation type="submission" date="2016-10" db="EMBL/GenBank/DDBJ databases">
        <authorList>
            <person name="de Groot N.N."/>
        </authorList>
    </citation>
    <scope>NUCLEOTIDE SEQUENCE [LARGE SCALE GENOMIC DNA]</scope>
    <source>
        <strain evidence="12 13">SLAS-1</strain>
    </source>
</reference>
<organism evidence="12 13">
    <name type="scientific">Halarsenatibacter silvermanii</name>
    <dbReference type="NCBI Taxonomy" id="321763"/>
    <lineage>
        <taxon>Bacteria</taxon>
        <taxon>Bacillati</taxon>
        <taxon>Bacillota</taxon>
        <taxon>Clostridia</taxon>
        <taxon>Halanaerobiales</taxon>
        <taxon>Halarsenatibacteraceae</taxon>
        <taxon>Halarsenatibacter</taxon>
    </lineage>
</organism>
<dbReference type="InterPro" id="IPR014729">
    <property type="entry name" value="Rossmann-like_a/b/a_fold"/>
</dbReference>
<comment type="function">
    <text evidence="1 10">Catalyzes the reversible adenylation of nicotinate mononucleotide (NaMN) to nicotinic acid adenine dinucleotide (NaAD).</text>
</comment>
<evidence type="ECO:0000256" key="6">
    <source>
        <dbReference type="ARBA" id="ARBA00022741"/>
    </source>
</evidence>
<evidence type="ECO:0000259" key="11">
    <source>
        <dbReference type="Pfam" id="PF01467"/>
    </source>
</evidence>
<dbReference type="AlphaFoldDB" id="A0A1G9SNQ8"/>
<dbReference type="Pfam" id="PF01467">
    <property type="entry name" value="CTP_transf_like"/>
    <property type="match status" value="1"/>
</dbReference>
<dbReference type="InterPro" id="IPR005248">
    <property type="entry name" value="NadD/NMNAT"/>
</dbReference>
<evidence type="ECO:0000256" key="2">
    <source>
        <dbReference type="ARBA" id="ARBA00005019"/>
    </source>
</evidence>
<dbReference type="NCBIfam" id="TIGR00482">
    <property type="entry name" value="nicotinate (nicotinamide) nucleotide adenylyltransferase"/>
    <property type="match status" value="1"/>
</dbReference>
<dbReference type="PANTHER" id="PTHR39321">
    <property type="entry name" value="NICOTINATE-NUCLEOTIDE ADENYLYLTRANSFERASE-RELATED"/>
    <property type="match status" value="1"/>
</dbReference>
<evidence type="ECO:0000256" key="10">
    <source>
        <dbReference type="HAMAP-Rule" id="MF_00244"/>
    </source>
</evidence>
<evidence type="ECO:0000256" key="1">
    <source>
        <dbReference type="ARBA" id="ARBA00002324"/>
    </source>
</evidence>
<evidence type="ECO:0000256" key="3">
    <source>
        <dbReference type="ARBA" id="ARBA00022642"/>
    </source>
</evidence>
<dbReference type="UniPathway" id="UPA00253">
    <property type="reaction ID" value="UER00332"/>
</dbReference>
<keyword evidence="7 10" id="KW-0067">ATP-binding</keyword>
<evidence type="ECO:0000256" key="8">
    <source>
        <dbReference type="ARBA" id="ARBA00023027"/>
    </source>
</evidence>
<sequence>MNGDGEEITIFGGTFDPIHMGHLIIAEQTREQFGLSSVLFIPAGDPPHKTRKNLSSADIRYDMTELAIDSNEKFEITALEIDREGPSFTAQTIAEFIHTGKRVSVIMGADSLAEIFLWRDPEYILKNSRLLVAQRPGYNIEVIKNHPLYRKYNTDIRKIETGYLDISSSRIRKRVKEKRTIKYLVPEKVRELILKERLYQGDAR</sequence>
<feature type="domain" description="Cytidyltransferase-like" evidence="11">
    <location>
        <begin position="10"/>
        <end position="174"/>
    </location>
</feature>
<dbReference type="PANTHER" id="PTHR39321:SF3">
    <property type="entry name" value="PHOSPHOPANTETHEINE ADENYLYLTRANSFERASE"/>
    <property type="match status" value="1"/>
</dbReference>
<comment type="similarity">
    <text evidence="10">Belongs to the NadD family.</text>
</comment>
<dbReference type="GO" id="GO:0004515">
    <property type="term" value="F:nicotinate-nucleotide adenylyltransferase activity"/>
    <property type="evidence" value="ECO:0007669"/>
    <property type="project" value="UniProtKB-UniRule"/>
</dbReference>
<accession>A0A1G9SNQ8</accession>
<evidence type="ECO:0000256" key="5">
    <source>
        <dbReference type="ARBA" id="ARBA00022695"/>
    </source>
</evidence>
<comment type="pathway">
    <text evidence="2 10">Cofactor biosynthesis; NAD(+) biosynthesis; deamido-NAD(+) from nicotinate D-ribonucleotide: step 1/1.</text>
</comment>
<gene>
    <name evidence="10" type="primary">nadD</name>
    <name evidence="12" type="ORF">SAMN04488692_1308</name>
</gene>
<dbReference type="Proteomes" id="UP000199476">
    <property type="component" value="Unassembled WGS sequence"/>
</dbReference>
<proteinExistence type="inferred from homology"/>
<dbReference type="EMBL" id="FNGO01000030">
    <property type="protein sequence ID" value="SDM37086.1"/>
    <property type="molecule type" value="Genomic_DNA"/>
</dbReference>
<keyword evidence="8 10" id="KW-0520">NAD</keyword>
<evidence type="ECO:0000256" key="9">
    <source>
        <dbReference type="ARBA" id="ARBA00048721"/>
    </source>
</evidence>
<evidence type="ECO:0000256" key="4">
    <source>
        <dbReference type="ARBA" id="ARBA00022679"/>
    </source>
</evidence>
<dbReference type="STRING" id="321763.SAMN04488692_1308"/>
<keyword evidence="5 10" id="KW-0548">Nucleotidyltransferase</keyword>